<dbReference type="SUPFAM" id="SSF48452">
    <property type="entry name" value="TPR-like"/>
    <property type="match status" value="2"/>
</dbReference>
<evidence type="ECO:0000256" key="4">
    <source>
        <dbReference type="PROSITE-ProRule" id="PRU00339"/>
    </source>
</evidence>
<evidence type="ECO:0000259" key="6">
    <source>
        <dbReference type="PROSITE" id="PS01124"/>
    </source>
</evidence>
<keyword evidence="2" id="KW-0238">DNA-binding</keyword>
<dbReference type="InterPro" id="IPR018062">
    <property type="entry name" value="HTH_AraC-typ_CS"/>
</dbReference>
<dbReference type="EMBL" id="CP031188">
    <property type="protein sequence ID" value="AXG73856.1"/>
    <property type="molecule type" value="Genomic_DNA"/>
</dbReference>
<dbReference type="GO" id="GO:0043565">
    <property type="term" value="F:sequence-specific DNA binding"/>
    <property type="evidence" value="ECO:0007669"/>
    <property type="project" value="InterPro"/>
</dbReference>
<feature type="repeat" description="TPR" evidence="4">
    <location>
        <begin position="104"/>
        <end position="137"/>
    </location>
</feature>
<dbReference type="Gene3D" id="1.10.10.60">
    <property type="entry name" value="Homeodomain-like"/>
    <property type="match status" value="1"/>
</dbReference>
<proteinExistence type="predicted"/>
<protein>
    <submittedName>
        <fullName evidence="7">Helix-turn-helix domain-containing protein</fullName>
    </submittedName>
</protein>
<dbReference type="KEGG" id="fat:DVK85_06225"/>
<dbReference type="PROSITE" id="PS01124">
    <property type="entry name" value="HTH_ARAC_FAMILY_2"/>
    <property type="match status" value="1"/>
</dbReference>
<dbReference type="InterPro" id="IPR018060">
    <property type="entry name" value="HTH_AraC"/>
</dbReference>
<dbReference type="InterPro" id="IPR009057">
    <property type="entry name" value="Homeodomain-like_sf"/>
</dbReference>
<keyword evidence="8" id="KW-1185">Reference proteome</keyword>
<dbReference type="PANTHER" id="PTHR43280">
    <property type="entry name" value="ARAC-FAMILY TRANSCRIPTIONAL REGULATOR"/>
    <property type="match status" value="1"/>
</dbReference>
<keyword evidence="4" id="KW-0802">TPR repeat</keyword>
<keyword evidence="5" id="KW-0472">Membrane</keyword>
<keyword evidence="5" id="KW-1133">Transmembrane helix</keyword>
<dbReference type="PROSITE" id="PS00041">
    <property type="entry name" value="HTH_ARAC_FAMILY_1"/>
    <property type="match status" value="1"/>
</dbReference>
<dbReference type="Proteomes" id="UP000253951">
    <property type="component" value="Chromosome"/>
</dbReference>
<dbReference type="InterPro" id="IPR011990">
    <property type="entry name" value="TPR-like_helical_dom_sf"/>
</dbReference>
<dbReference type="Pfam" id="PF13424">
    <property type="entry name" value="TPR_12"/>
    <property type="match status" value="1"/>
</dbReference>
<dbReference type="GO" id="GO:0003700">
    <property type="term" value="F:DNA-binding transcription factor activity"/>
    <property type="evidence" value="ECO:0007669"/>
    <property type="project" value="InterPro"/>
</dbReference>
<name>A0A345HB96_9FLAO</name>
<sequence length="552" mass="64615">MNFKIYFLYFFFLLKLSTSYSQSTPKEQYNTAFKLLTKDVHQAEIIGEKLLKSSIDSKKEMPIATSLSLMGMVYYYKANYYLSNKYYFRALNSAFSKKSKPFQESCYNNIAVNYEMLGQYGKSIKYYNKSLKITEQSKDSVSMAESWINLGLINHKVDNHKLATSQTKAALKYFIKSNDSLQMALCHHNLSLFYFKKNKYIDAENEALTALQLYEVLDHKLNEAKTLVILSDLYVKQQKIKESNKFLHQALDLECNNDLLIATIYTRLATNKIAREEYKDVEKYLQNAYLYFNKVNSTDNRLNDYYSVRSDFYAKTNNYDAFLKNKEEYEQYNTKIETSQAKDKYRELQAVYEYESQQGKIEAHKKELFIKKKELSISRYQIGLLIIILLTIFIIVGIIATNSRKRKKYIQLLFSSNVREIQVPKIDTSDSSDTKFLEIYNNLLHLMENEKLYTNPNLSVNEICKLLATNSKYLSLAINKYAKTNFNGFINSYRIADAKKLILFSDKSLKEISSEIGFNNHTTFYRQFKESIGMSPKQFQDLSILNKKESIQ</sequence>
<dbReference type="AlphaFoldDB" id="A0A345HB96"/>
<evidence type="ECO:0000256" key="2">
    <source>
        <dbReference type="ARBA" id="ARBA00023125"/>
    </source>
</evidence>
<dbReference type="InterPro" id="IPR019734">
    <property type="entry name" value="TPR_rpt"/>
</dbReference>
<evidence type="ECO:0000256" key="5">
    <source>
        <dbReference type="SAM" id="Phobius"/>
    </source>
</evidence>
<evidence type="ECO:0000256" key="3">
    <source>
        <dbReference type="ARBA" id="ARBA00023163"/>
    </source>
</evidence>
<accession>A0A345HB96</accession>
<evidence type="ECO:0000256" key="1">
    <source>
        <dbReference type="ARBA" id="ARBA00023015"/>
    </source>
</evidence>
<dbReference type="Pfam" id="PF12833">
    <property type="entry name" value="HTH_18"/>
    <property type="match status" value="1"/>
</dbReference>
<dbReference type="RefSeq" id="WP_114677615.1">
    <property type="nucleotide sequence ID" value="NZ_CP031188.1"/>
</dbReference>
<feature type="domain" description="HTH araC/xylS-type" evidence="6">
    <location>
        <begin position="441"/>
        <end position="542"/>
    </location>
</feature>
<keyword evidence="1" id="KW-0805">Transcription regulation</keyword>
<dbReference type="OrthoDB" id="5295174at2"/>
<feature type="transmembrane region" description="Helical" evidence="5">
    <location>
        <begin position="380"/>
        <end position="400"/>
    </location>
</feature>
<evidence type="ECO:0000313" key="7">
    <source>
        <dbReference type="EMBL" id="AXG73856.1"/>
    </source>
</evidence>
<gene>
    <name evidence="7" type="ORF">DVK85_06225</name>
</gene>
<keyword evidence="5" id="KW-0812">Transmembrane</keyword>
<reference evidence="7 8" key="1">
    <citation type="submission" date="2018-07" db="EMBL/GenBank/DDBJ databases">
        <title>Complete genome sequence of Flavobacterium arcticum type strain SM1502T.</title>
        <authorList>
            <person name="Li Y."/>
            <person name="Li D.-D."/>
        </authorList>
    </citation>
    <scope>NUCLEOTIDE SEQUENCE [LARGE SCALE GENOMIC DNA]</scope>
    <source>
        <strain evidence="7 8">SM1502</strain>
    </source>
</reference>
<evidence type="ECO:0000313" key="8">
    <source>
        <dbReference type="Proteomes" id="UP000253951"/>
    </source>
</evidence>
<dbReference type="PANTHER" id="PTHR43280:SF2">
    <property type="entry name" value="HTH-TYPE TRANSCRIPTIONAL REGULATOR EXSA"/>
    <property type="match status" value="1"/>
</dbReference>
<dbReference type="PROSITE" id="PS50005">
    <property type="entry name" value="TPR"/>
    <property type="match status" value="1"/>
</dbReference>
<dbReference type="SMART" id="SM00028">
    <property type="entry name" value="TPR"/>
    <property type="match status" value="5"/>
</dbReference>
<keyword evidence="3" id="KW-0804">Transcription</keyword>
<dbReference type="SMART" id="SM00342">
    <property type="entry name" value="HTH_ARAC"/>
    <property type="match status" value="1"/>
</dbReference>
<organism evidence="7 8">
    <name type="scientific">Flavobacterium arcticum</name>
    <dbReference type="NCBI Taxonomy" id="1784713"/>
    <lineage>
        <taxon>Bacteria</taxon>
        <taxon>Pseudomonadati</taxon>
        <taxon>Bacteroidota</taxon>
        <taxon>Flavobacteriia</taxon>
        <taxon>Flavobacteriales</taxon>
        <taxon>Flavobacteriaceae</taxon>
        <taxon>Flavobacterium</taxon>
    </lineage>
</organism>
<dbReference type="Gene3D" id="1.25.40.10">
    <property type="entry name" value="Tetratricopeptide repeat domain"/>
    <property type="match status" value="2"/>
</dbReference>
<dbReference type="SUPFAM" id="SSF46689">
    <property type="entry name" value="Homeodomain-like"/>
    <property type="match status" value="1"/>
</dbReference>